<evidence type="ECO:0000313" key="2">
    <source>
        <dbReference type="EMBL" id="JAC73051.1"/>
    </source>
</evidence>
<feature type="region of interest" description="Disordered" evidence="1">
    <location>
        <begin position="21"/>
        <end position="102"/>
    </location>
</feature>
<dbReference type="EMBL" id="GBEZ01012877">
    <property type="protein sequence ID" value="JAC73051.1"/>
    <property type="molecule type" value="Transcribed_RNA"/>
</dbReference>
<dbReference type="AlphaFoldDB" id="A0A061RR85"/>
<gene>
    <name evidence="2" type="ORF">TSPGSL018_29849</name>
</gene>
<name>A0A061RR85_9CHLO</name>
<evidence type="ECO:0000256" key="1">
    <source>
        <dbReference type="SAM" id="MobiDB-lite"/>
    </source>
</evidence>
<reference evidence="2" key="1">
    <citation type="submission" date="2014-05" db="EMBL/GenBank/DDBJ databases">
        <title>The transcriptome of the halophilic microalga Tetraselmis sp. GSL018 isolated from the Great Salt Lake, Utah.</title>
        <authorList>
            <person name="Jinkerson R.E."/>
            <person name="D'Adamo S."/>
            <person name="Posewitz M.C."/>
        </authorList>
    </citation>
    <scope>NUCLEOTIDE SEQUENCE</scope>
    <source>
        <strain evidence="2">GSL018</strain>
    </source>
</reference>
<accession>A0A061RR85</accession>
<sequence length="102" mass="10980">MPESEPERGCSGIIARCCCPDQAPGNSVPRGGSDGRCPEVSRAPRGLRRLRMSSGPTVALPPAAATGDTPRRPPGKGLPPGSLPRRAMPRWRLHLPMRKHRK</sequence>
<proteinExistence type="predicted"/>
<protein>
    <submittedName>
        <fullName evidence="2">Uncharacterized protein</fullName>
    </submittedName>
</protein>
<feature type="compositionally biased region" description="Basic residues" evidence="1">
    <location>
        <begin position="87"/>
        <end position="102"/>
    </location>
</feature>
<organism evidence="2">
    <name type="scientific">Tetraselmis sp. GSL018</name>
    <dbReference type="NCBI Taxonomy" id="582737"/>
    <lineage>
        <taxon>Eukaryota</taxon>
        <taxon>Viridiplantae</taxon>
        <taxon>Chlorophyta</taxon>
        <taxon>core chlorophytes</taxon>
        <taxon>Chlorodendrophyceae</taxon>
        <taxon>Chlorodendrales</taxon>
        <taxon>Chlorodendraceae</taxon>
        <taxon>Tetraselmis</taxon>
    </lineage>
</organism>